<keyword evidence="2" id="KW-1185">Reference proteome</keyword>
<accession>A0A286N4D6</accession>
<sequence>MCAMPNCGKIAHDASGLWHIVKGVGLAFPFGWAHKVKLDRWINEDWLMFSYEFSWVICGEHYNDSLYHDKQNIHMIDVDSFWDFVRGRP</sequence>
<proteinExistence type="predicted"/>
<gene>
    <name evidence="1" type="primary">14</name>
    <name evidence="1" type="ORF">SEA_MOLIVIA_14</name>
</gene>
<dbReference type="KEGG" id="vg:40086229"/>
<dbReference type="GeneID" id="40086229"/>
<dbReference type="Proteomes" id="UP000225204">
    <property type="component" value="Segment"/>
</dbReference>
<organism evidence="1 2">
    <name type="scientific">Arthrobacter phage Molivia</name>
    <dbReference type="NCBI Taxonomy" id="2015839"/>
    <lineage>
        <taxon>Viruses</taxon>
        <taxon>Duplodnaviria</taxon>
        <taxon>Heunggongvirae</taxon>
        <taxon>Uroviricota</taxon>
        <taxon>Caudoviricetes</taxon>
        <taxon>Amigovirus</taxon>
        <taxon>Amigovirus molivia</taxon>
    </lineage>
</organism>
<dbReference type="EMBL" id="MF185731">
    <property type="protein sequence ID" value="ASX99243.1"/>
    <property type="molecule type" value="Genomic_DNA"/>
</dbReference>
<evidence type="ECO:0000313" key="1">
    <source>
        <dbReference type="EMBL" id="ASX99243.1"/>
    </source>
</evidence>
<name>A0A286N4D6_9CAUD</name>
<dbReference type="RefSeq" id="YP_009610142.1">
    <property type="nucleotide sequence ID" value="NC_042001.1"/>
</dbReference>
<evidence type="ECO:0000313" key="2">
    <source>
        <dbReference type="Proteomes" id="UP000225204"/>
    </source>
</evidence>
<protein>
    <submittedName>
        <fullName evidence="1">Uncharacterized protein</fullName>
    </submittedName>
</protein>
<reference evidence="2" key="1">
    <citation type="submission" date="2017-06" db="EMBL/GenBank/DDBJ databases">
        <authorList>
            <person name="Kim H.J."/>
            <person name="Triplett B.A."/>
        </authorList>
    </citation>
    <scope>NUCLEOTIDE SEQUENCE [LARGE SCALE GENOMIC DNA]</scope>
</reference>